<dbReference type="OMA" id="HITTKCI"/>
<evidence type="ECO:0000313" key="2">
    <source>
        <dbReference type="Proteomes" id="UP000001593"/>
    </source>
</evidence>
<dbReference type="AlphaFoldDB" id="A7SKN9"/>
<keyword evidence="2" id="KW-1185">Reference proteome</keyword>
<gene>
    <name evidence="1" type="ORF">NEMVEDRAFT_v1g121820</name>
</gene>
<dbReference type="EMBL" id="DS469689">
    <property type="protein sequence ID" value="EDO35757.1"/>
    <property type="molecule type" value="Genomic_DNA"/>
</dbReference>
<proteinExistence type="predicted"/>
<feature type="non-terminal residue" evidence="1">
    <location>
        <position position="195"/>
    </location>
</feature>
<reference evidence="1 2" key="1">
    <citation type="journal article" date="2007" name="Science">
        <title>Sea anemone genome reveals ancestral eumetazoan gene repertoire and genomic organization.</title>
        <authorList>
            <person name="Putnam N.H."/>
            <person name="Srivastava M."/>
            <person name="Hellsten U."/>
            <person name="Dirks B."/>
            <person name="Chapman J."/>
            <person name="Salamov A."/>
            <person name="Terry A."/>
            <person name="Shapiro H."/>
            <person name="Lindquist E."/>
            <person name="Kapitonov V.V."/>
            <person name="Jurka J."/>
            <person name="Genikhovich G."/>
            <person name="Grigoriev I.V."/>
            <person name="Lucas S.M."/>
            <person name="Steele R.E."/>
            <person name="Finnerty J.R."/>
            <person name="Technau U."/>
            <person name="Martindale M.Q."/>
            <person name="Rokhsar D.S."/>
        </authorList>
    </citation>
    <scope>NUCLEOTIDE SEQUENCE [LARGE SCALE GENOMIC DNA]</scope>
    <source>
        <strain evidence="2">CH2 X CH6</strain>
    </source>
</reference>
<protein>
    <recommendedName>
        <fullName evidence="3">HECT domain-containing protein</fullName>
    </recommendedName>
</protein>
<sequence length="195" mass="21765">GFTGPITDACADSILAAVTVSMLSRRELMLKELKKGMELYGLADIVTKHPKKCKGLFVMGHQEEVDGNYLFSLMKPQYSAVGSSRRTVEESVMDNFQDFIFSLEDKSQVFDLSPSAVMGWLTGQKHRNLSKEISPIHVRFDHDCLKRNPKHTVCFPLVGACGREITLPVAHMASLDTFKQNFLLAFCKGQAFSKS</sequence>
<dbReference type="STRING" id="45351.A7SKN9"/>
<accession>A7SKN9</accession>
<dbReference type="Proteomes" id="UP000001593">
    <property type="component" value="Unassembled WGS sequence"/>
</dbReference>
<dbReference type="InParanoid" id="A7SKN9"/>
<dbReference type="eggNOG" id="ENOG502SDKD">
    <property type="taxonomic scope" value="Eukaryota"/>
</dbReference>
<dbReference type="PhylomeDB" id="A7SKN9"/>
<evidence type="ECO:0000313" key="1">
    <source>
        <dbReference type="EMBL" id="EDO35757.1"/>
    </source>
</evidence>
<name>A7SKN9_NEMVE</name>
<dbReference type="HOGENOM" id="CLU_1471377_0_0_1"/>
<evidence type="ECO:0008006" key="3">
    <source>
        <dbReference type="Google" id="ProtNLM"/>
    </source>
</evidence>
<organism evidence="1 2">
    <name type="scientific">Nematostella vectensis</name>
    <name type="common">Starlet sea anemone</name>
    <dbReference type="NCBI Taxonomy" id="45351"/>
    <lineage>
        <taxon>Eukaryota</taxon>
        <taxon>Metazoa</taxon>
        <taxon>Cnidaria</taxon>
        <taxon>Anthozoa</taxon>
        <taxon>Hexacorallia</taxon>
        <taxon>Actiniaria</taxon>
        <taxon>Edwardsiidae</taxon>
        <taxon>Nematostella</taxon>
    </lineage>
</organism>